<evidence type="ECO:0000313" key="3">
    <source>
        <dbReference type="Proteomes" id="UP000187406"/>
    </source>
</evidence>
<dbReference type="InterPro" id="IPR012442">
    <property type="entry name" value="DUF1645_plant"/>
</dbReference>
<feature type="region of interest" description="Disordered" evidence="1">
    <location>
        <begin position="121"/>
        <end position="154"/>
    </location>
</feature>
<protein>
    <submittedName>
        <fullName evidence="2">DUF1645 domain-containing protein</fullName>
    </submittedName>
</protein>
<dbReference type="Pfam" id="PF07816">
    <property type="entry name" value="DUF1645"/>
    <property type="match status" value="1"/>
</dbReference>
<dbReference type="OrthoDB" id="667051at2759"/>
<feature type="region of interest" description="Disordered" evidence="1">
    <location>
        <begin position="42"/>
        <end position="105"/>
    </location>
</feature>
<feature type="compositionally biased region" description="Acidic residues" evidence="1">
    <location>
        <begin position="95"/>
        <end position="105"/>
    </location>
</feature>
<comment type="caution">
    <text evidence="2">The sequence shown here is derived from an EMBL/GenBank/DDBJ whole genome shotgun (WGS) entry which is preliminary data.</text>
</comment>
<accession>A0A1Q3B028</accession>
<dbReference type="PANTHER" id="PTHR33095">
    <property type="entry name" value="OS07G0619500 PROTEIN"/>
    <property type="match status" value="1"/>
</dbReference>
<dbReference type="STRING" id="3775.A0A1Q3B028"/>
<evidence type="ECO:0000256" key="1">
    <source>
        <dbReference type="SAM" id="MobiDB-lite"/>
    </source>
</evidence>
<feature type="compositionally biased region" description="Low complexity" evidence="1">
    <location>
        <begin position="42"/>
        <end position="71"/>
    </location>
</feature>
<dbReference type="InParanoid" id="A0A1Q3B028"/>
<keyword evidence="3" id="KW-1185">Reference proteome</keyword>
<sequence length="363" mass="40498">MEMEVIVPVPALDFNFDSACSTPYMSAPSSPQRFGNFFLSAPTSPSRTSSSFFRDPDDVSFTTSSSSTVPFDWEEKPGTPKSKKLKKNKSFVHEEGEDEDEDDKDFEFNFSGQLERTSLTADELFDRGKIRPLKPPPAYDSVSNFSPRSTTPRKLDFDPFVTAMEETRKKVELGDVQQRRGRDRVNNSTSTTSTYVRKGSRSLSPMRVTDIVIETEDSSQTAKIITSATSNPKSYASSLLSAFSFNKGSKKWKLKDLLLFRSASEGHATSKDQLKKYVVLAKKEAEDVKNASFRSTDSGVGSVSSSRRRGPVELHYTVNRAVSEELRRKTFLPYRQGLLGCLGFTPSNVHEISSRGFGSLSRI</sequence>
<proteinExistence type="predicted"/>
<dbReference type="FunCoup" id="A0A1Q3B028">
    <property type="interactions" value="119"/>
</dbReference>
<gene>
    <name evidence="2" type="ORF">CFOL_v3_04884</name>
</gene>
<feature type="region of interest" description="Disordered" evidence="1">
    <location>
        <begin position="173"/>
        <end position="200"/>
    </location>
</feature>
<reference evidence="3" key="1">
    <citation type="submission" date="2016-04" db="EMBL/GenBank/DDBJ databases">
        <title>Cephalotus genome sequencing.</title>
        <authorList>
            <person name="Fukushima K."/>
            <person name="Hasebe M."/>
            <person name="Fang X."/>
        </authorList>
    </citation>
    <scope>NUCLEOTIDE SEQUENCE [LARGE SCALE GENOMIC DNA]</scope>
    <source>
        <strain evidence="3">cv. St1</strain>
    </source>
</reference>
<dbReference type="PANTHER" id="PTHR33095:SF81">
    <property type="entry name" value="OS07G0619500 PROTEIN"/>
    <property type="match status" value="1"/>
</dbReference>
<dbReference type="AlphaFoldDB" id="A0A1Q3B028"/>
<evidence type="ECO:0000313" key="2">
    <source>
        <dbReference type="EMBL" id="GAV61357.1"/>
    </source>
</evidence>
<feature type="compositionally biased region" description="Basic and acidic residues" evidence="1">
    <location>
        <begin position="173"/>
        <end position="185"/>
    </location>
</feature>
<dbReference type="Proteomes" id="UP000187406">
    <property type="component" value="Unassembled WGS sequence"/>
</dbReference>
<dbReference type="EMBL" id="BDDD01000198">
    <property type="protein sequence ID" value="GAV61357.1"/>
    <property type="molecule type" value="Genomic_DNA"/>
</dbReference>
<feature type="compositionally biased region" description="Basic residues" evidence="1">
    <location>
        <begin position="81"/>
        <end position="90"/>
    </location>
</feature>
<organism evidence="2 3">
    <name type="scientific">Cephalotus follicularis</name>
    <name type="common">Albany pitcher plant</name>
    <dbReference type="NCBI Taxonomy" id="3775"/>
    <lineage>
        <taxon>Eukaryota</taxon>
        <taxon>Viridiplantae</taxon>
        <taxon>Streptophyta</taxon>
        <taxon>Embryophyta</taxon>
        <taxon>Tracheophyta</taxon>
        <taxon>Spermatophyta</taxon>
        <taxon>Magnoliopsida</taxon>
        <taxon>eudicotyledons</taxon>
        <taxon>Gunneridae</taxon>
        <taxon>Pentapetalae</taxon>
        <taxon>rosids</taxon>
        <taxon>fabids</taxon>
        <taxon>Oxalidales</taxon>
        <taxon>Cephalotaceae</taxon>
        <taxon>Cephalotus</taxon>
    </lineage>
</organism>
<name>A0A1Q3B028_CEPFO</name>
<feature type="compositionally biased region" description="Polar residues" evidence="1">
    <location>
        <begin position="141"/>
        <end position="152"/>
    </location>
</feature>